<sequence>MKVRLHTRPTLMAVSLAFWLGHAPFAAAAPLLGASTTASSNGNVGVESTYAYPGYQNSSTYAWSGSYDSASGYAFSSSTGAYAVSSWAQGYSGSGTAFASFLNTVVNNSAVAQHYTLSFKIYGGSLSTSAYATLDPDEYLRADYAASIKVNGQKVWFSSAGIANIGGTTSFTKAGTDLNSGDDGSDGYYSWGSSYVTVDLGILDPGESLDVLAELSDSALSNVGVYSYSGSGGYDGYGGYGGYDYCGYGEVATLAAATTDTGLVEGCVASKGNASAFYGDPSEIDADPLAFAVTANAVPEPGSLALLAMAGGAAALARRRRRDS</sequence>
<keyword evidence="4" id="KW-1185">Reference proteome</keyword>
<dbReference type="Pfam" id="PF07589">
    <property type="entry name" value="PEP-CTERM"/>
    <property type="match status" value="1"/>
</dbReference>
<dbReference type="RefSeq" id="WP_008061268.1">
    <property type="nucleotide sequence ID" value="NZ_AFHG01000048.1"/>
</dbReference>
<dbReference type="NCBIfam" id="TIGR02595">
    <property type="entry name" value="PEP_CTERM"/>
    <property type="match status" value="1"/>
</dbReference>
<evidence type="ECO:0000313" key="3">
    <source>
        <dbReference type="EMBL" id="EGK71804.1"/>
    </source>
</evidence>
<evidence type="ECO:0000256" key="1">
    <source>
        <dbReference type="SAM" id="SignalP"/>
    </source>
</evidence>
<gene>
    <name evidence="3" type="ORF">METUNv1_02028</name>
</gene>
<evidence type="ECO:0000259" key="2">
    <source>
        <dbReference type="Pfam" id="PF07589"/>
    </source>
</evidence>
<dbReference type="Proteomes" id="UP000005019">
    <property type="component" value="Unassembled WGS sequence"/>
</dbReference>
<protein>
    <recommendedName>
        <fullName evidence="2">Ice-binding protein C-terminal domain-containing protein</fullName>
    </recommendedName>
</protein>
<organism evidence="3 4">
    <name type="scientific">Methyloversatilis universalis (strain ATCC BAA-1314 / DSM 25237 / JCM 13912 / CCUG 52030 / FAM5)</name>
    <dbReference type="NCBI Taxonomy" id="1000565"/>
    <lineage>
        <taxon>Bacteria</taxon>
        <taxon>Pseudomonadati</taxon>
        <taxon>Pseudomonadota</taxon>
        <taxon>Betaproteobacteria</taxon>
        <taxon>Nitrosomonadales</taxon>
        <taxon>Sterolibacteriaceae</taxon>
        <taxon>Methyloversatilis</taxon>
    </lineage>
</organism>
<proteinExistence type="predicted"/>
<dbReference type="EMBL" id="AFHG01000048">
    <property type="protein sequence ID" value="EGK71804.1"/>
    <property type="molecule type" value="Genomic_DNA"/>
</dbReference>
<name>F5RCM4_METUF</name>
<feature type="domain" description="Ice-binding protein C-terminal" evidence="2">
    <location>
        <begin position="297"/>
        <end position="321"/>
    </location>
</feature>
<feature type="signal peptide" evidence="1">
    <location>
        <begin position="1"/>
        <end position="28"/>
    </location>
</feature>
<accession>F5RCM4</accession>
<dbReference type="AlphaFoldDB" id="F5RCM4"/>
<reference evidence="3 4" key="1">
    <citation type="journal article" date="2011" name="J. Bacteriol.">
        <title>Genome sequence of Methyloversatilis universalis FAM5T, a methylotrophic representative of the order Rhodocyclales.</title>
        <authorList>
            <person name="Kittichotirat W."/>
            <person name="Good N.M."/>
            <person name="Hall R."/>
            <person name="Bringel F."/>
            <person name="Lajus A."/>
            <person name="Medigue C."/>
            <person name="Smalley N.E."/>
            <person name="Beck D."/>
            <person name="Bumgarner R."/>
            <person name="Vuilleumier S."/>
            <person name="Kalyuzhnaya M.G."/>
        </authorList>
    </citation>
    <scope>NUCLEOTIDE SEQUENCE [LARGE SCALE GENOMIC DNA]</scope>
    <source>
        <strain evidence="4">ATCC BAA-1314 / JCM 13912 / FAM5</strain>
    </source>
</reference>
<comment type="caution">
    <text evidence="3">The sequence shown here is derived from an EMBL/GenBank/DDBJ whole genome shotgun (WGS) entry which is preliminary data.</text>
</comment>
<keyword evidence="1" id="KW-0732">Signal</keyword>
<dbReference type="InterPro" id="IPR013424">
    <property type="entry name" value="Ice-binding_C"/>
</dbReference>
<feature type="chain" id="PRO_5003327156" description="Ice-binding protein C-terminal domain-containing protein" evidence="1">
    <location>
        <begin position="29"/>
        <end position="324"/>
    </location>
</feature>
<dbReference type="eggNOG" id="ENOG5033555">
    <property type="taxonomic scope" value="Bacteria"/>
</dbReference>
<evidence type="ECO:0000313" key="4">
    <source>
        <dbReference type="Proteomes" id="UP000005019"/>
    </source>
</evidence>